<dbReference type="PANTHER" id="PTHR23504">
    <property type="entry name" value="MAJOR FACILITATOR SUPERFAMILY DOMAIN-CONTAINING PROTEIN 10"/>
    <property type="match status" value="1"/>
</dbReference>
<dbReference type="OrthoDB" id="10041747at2759"/>
<dbReference type="Gene3D" id="1.20.1250.20">
    <property type="entry name" value="MFS general substrate transporter like domains"/>
    <property type="match status" value="1"/>
</dbReference>
<feature type="transmembrane region" description="Helical" evidence="7">
    <location>
        <begin position="400"/>
        <end position="421"/>
    </location>
</feature>
<feature type="transmembrane region" description="Helical" evidence="7">
    <location>
        <begin position="149"/>
        <end position="172"/>
    </location>
</feature>
<keyword evidence="5 7" id="KW-0472">Membrane</keyword>
<feature type="region of interest" description="Disordered" evidence="6">
    <location>
        <begin position="251"/>
        <end position="285"/>
    </location>
</feature>
<protein>
    <recommendedName>
        <fullName evidence="8">Major facilitator superfamily (MFS) profile domain-containing protein</fullName>
    </recommendedName>
</protein>
<evidence type="ECO:0000256" key="1">
    <source>
        <dbReference type="ARBA" id="ARBA00004141"/>
    </source>
</evidence>
<feature type="transmembrane region" description="Helical" evidence="7">
    <location>
        <begin position="485"/>
        <end position="506"/>
    </location>
</feature>
<name>A0A7M5V1K9_9CNID</name>
<organism evidence="9 10">
    <name type="scientific">Clytia hemisphaerica</name>
    <dbReference type="NCBI Taxonomy" id="252671"/>
    <lineage>
        <taxon>Eukaryota</taxon>
        <taxon>Metazoa</taxon>
        <taxon>Cnidaria</taxon>
        <taxon>Hydrozoa</taxon>
        <taxon>Hydroidolina</taxon>
        <taxon>Leptothecata</taxon>
        <taxon>Obeliida</taxon>
        <taxon>Clytiidae</taxon>
        <taxon>Clytia</taxon>
    </lineage>
</organism>
<evidence type="ECO:0000256" key="5">
    <source>
        <dbReference type="ARBA" id="ARBA00023136"/>
    </source>
</evidence>
<keyword evidence="10" id="KW-1185">Reference proteome</keyword>
<dbReference type="EnsemblMetazoa" id="CLYHEMT004761.1">
    <property type="protein sequence ID" value="CLYHEMP004761.1"/>
    <property type="gene ID" value="CLYHEMG004761"/>
</dbReference>
<proteinExistence type="predicted"/>
<dbReference type="GO" id="GO:0016020">
    <property type="term" value="C:membrane"/>
    <property type="evidence" value="ECO:0007669"/>
    <property type="project" value="UniProtKB-SubCell"/>
</dbReference>
<evidence type="ECO:0000313" key="9">
    <source>
        <dbReference type="EnsemblMetazoa" id="CLYHEMP004761.1"/>
    </source>
</evidence>
<dbReference type="InterPro" id="IPR036259">
    <property type="entry name" value="MFS_trans_sf"/>
</dbReference>
<accession>A0A7M5V1K9</accession>
<dbReference type="GO" id="GO:0022857">
    <property type="term" value="F:transmembrane transporter activity"/>
    <property type="evidence" value="ECO:0007669"/>
    <property type="project" value="InterPro"/>
</dbReference>
<dbReference type="SUPFAM" id="SSF103473">
    <property type="entry name" value="MFS general substrate transporter"/>
    <property type="match status" value="1"/>
</dbReference>
<feature type="compositionally biased region" description="Basic and acidic residues" evidence="6">
    <location>
        <begin position="256"/>
        <end position="267"/>
    </location>
</feature>
<dbReference type="InterPro" id="IPR011701">
    <property type="entry name" value="MFS"/>
</dbReference>
<evidence type="ECO:0000256" key="3">
    <source>
        <dbReference type="ARBA" id="ARBA00022692"/>
    </source>
</evidence>
<feature type="transmembrane region" description="Helical" evidence="7">
    <location>
        <begin position="118"/>
        <end position="137"/>
    </location>
</feature>
<feature type="transmembrane region" description="Helical" evidence="7">
    <location>
        <begin position="89"/>
        <end position="112"/>
    </location>
</feature>
<dbReference type="GeneID" id="136820950"/>
<evidence type="ECO:0000256" key="7">
    <source>
        <dbReference type="SAM" id="Phobius"/>
    </source>
</evidence>
<dbReference type="Pfam" id="PF07690">
    <property type="entry name" value="MFS_1"/>
    <property type="match status" value="1"/>
</dbReference>
<feature type="transmembrane region" description="Helical" evidence="7">
    <location>
        <begin position="374"/>
        <end position="394"/>
    </location>
</feature>
<dbReference type="AlphaFoldDB" id="A0A7M5V1K9"/>
<feature type="transmembrane region" description="Helical" evidence="7">
    <location>
        <begin position="306"/>
        <end position="328"/>
    </location>
</feature>
<sequence>MAFSDILYPPGATRLNHKVAAALFLILFSTQMTLTSPFSYLPAMVSSFGYSDRQRGTYAGMIASSLFVGRFFGGYFWGWLTDKIGRRPVLLISASLTYFATIAFGFSTNFYFAVITRFLQGLFNGVIVCGRAAFAEICDDTNQAIGVSLVFAAWNSAIVIGPALGGFLAQPVMKYPNSFKGSAATFFTKFQFLLPSILVAGVLLISIIFIFIVVEETKPTSLLETSDNVHLLLSEDNENETDDVIFMKEMSSSDEENAKQKNERETINDTEDEQQQRKNTNNKETKCNPCTSIKSWSIYELMTDKIVMLVIIMFGISGFCIIGFSELSSLWLATKVIYGGLGFTTDKIGITLLVPAIVAAVLQPILFSRCERRFGGIITARISLVILFMMTAMYPNIHNAYKHTALLWTLLIVMGLIRMIADISSRSALALFINNSVYQDQAGRVNGLAFSIQEIMRVASPTLFGSMFSWSINAEEHKVFFPIDYRLPFMVLSAFILVIFTMSFFLPRRINSAKLSYTNNKLEMSDTDS</sequence>
<keyword evidence="4 7" id="KW-1133">Transmembrane helix</keyword>
<dbReference type="Proteomes" id="UP000594262">
    <property type="component" value="Unplaced"/>
</dbReference>
<evidence type="ECO:0000256" key="6">
    <source>
        <dbReference type="SAM" id="MobiDB-lite"/>
    </source>
</evidence>
<feature type="transmembrane region" description="Helical" evidence="7">
    <location>
        <begin position="192"/>
        <end position="214"/>
    </location>
</feature>
<evidence type="ECO:0000259" key="8">
    <source>
        <dbReference type="PROSITE" id="PS50850"/>
    </source>
</evidence>
<feature type="domain" description="Major facilitator superfamily (MFS) profile" evidence="8">
    <location>
        <begin position="15"/>
        <end position="511"/>
    </location>
</feature>
<feature type="transmembrane region" description="Helical" evidence="7">
    <location>
        <begin position="57"/>
        <end position="77"/>
    </location>
</feature>
<feature type="transmembrane region" description="Helical" evidence="7">
    <location>
        <begin position="348"/>
        <end position="367"/>
    </location>
</feature>
<evidence type="ECO:0000256" key="2">
    <source>
        <dbReference type="ARBA" id="ARBA00022448"/>
    </source>
</evidence>
<reference evidence="9" key="1">
    <citation type="submission" date="2021-01" db="UniProtKB">
        <authorList>
            <consortium name="EnsemblMetazoa"/>
        </authorList>
    </citation>
    <scope>IDENTIFICATION</scope>
</reference>
<evidence type="ECO:0000313" key="10">
    <source>
        <dbReference type="Proteomes" id="UP000594262"/>
    </source>
</evidence>
<dbReference type="RefSeq" id="XP_066933283.1">
    <property type="nucleotide sequence ID" value="XM_067077182.1"/>
</dbReference>
<keyword evidence="2" id="KW-0813">Transport</keyword>
<comment type="subcellular location">
    <subcellularLocation>
        <location evidence="1">Membrane</location>
        <topology evidence="1">Multi-pass membrane protein</topology>
    </subcellularLocation>
</comment>
<dbReference type="InterPro" id="IPR020846">
    <property type="entry name" value="MFS_dom"/>
</dbReference>
<evidence type="ECO:0000256" key="4">
    <source>
        <dbReference type="ARBA" id="ARBA00022989"/>
    </source>
</evidence>
<dbReference type="PANTHER" id="PTHR23504:SF15">
    <property type="entry name" value="MAJOR FACILITATOR SUPERFAMILY (MFS) PROFILE DOMAIN-CONTAINING PROTEIN"/>
    <property type="match status" value="1"/>
</dbReference>
<dbReference type="PROSITE" id="PS50850">
    <property type="entry name" value="MFS"/>
    <property type="match status" value="1"/>
</dbReference>
<keyword evidence="3 7" id="KW-0812">Transmembrane</keyword>